<name>M5U6C6_9BACT</name>
<keyword evidence="1" id="KW-0472">Membrane</keyword>
<comment type="caution">
    <text evidence="2">The sequence shown here is derived from an EMBL/GenBank/DDBJ whole genome shotgun (WGS) entry which is preliminary data.</text>
</comment>
<reference evidence="2 3" key="1">
    <citation type="journal article" date="2013" name="Mar. Genomics">
        <title>Expression of sulfatases in Rhodopirellula baltica and the diversity of sulfatases in the genus Rhodopirellula.</title>
        <authorList>
            <person name="Wegner C.E."/>
            <person name="Richter-Heitmann T."/>
            <person name="Klindworth A."/>
            <person name="Klockow C."/>
            <person name="Richter M."/>
            <person name="Achstetter T."/>
            <person name="Glockner F.O."/>
            <person name="Harder J."/>
        </authorList>
    </citation>
    <scope>NUCLEOTIDE SEQUENCE [LARGE SCALE GENOMIC DNA]</scope>
    <source>
        <strain evidence="2 3">SM41</strain>
    </source>
</reference>
<dbReference type="Proteomes" id="UP000011885">
    <property type="component" value="Unassembled WGS sequence"/>
</dbReference>
<dbReference type="EMBL" id="ANOH01000115">
    <property type="protein sequence ID" value="EMI57000.1"/>
    <property type="molecule type" value="Genomic_DNA"/>
</dbReference>
<proteinExistence type="predicted"/>
<sequence length="250" mass="26857">MSIIVLSDGTHWVQNVLEHLFVGPVWPASILAAIVLSLVMVSLLGVFSFDFGIDGPDLDVDPGVDVGVDADAGVDPGADAGGHSDAHHGADGAFGGFAAATMKVVHLDRVPLMVWLTVFSLFFWVLSYVLWFEFDVRRYPATFVSSLLLTIRNGVIAVVLTRFMTSPLHRLLVPPTHYHASSLIGGVAVVETSSVDSTFGRARYSTNAAPLLIDIRTSGDPIKKGTPVRIMTYDENAKVYHVEPAEVAVA</sequence>
<dbReference type="PATRIC" id="fig|1263870.3.peg.1639"/>
<feature type="transmembrane region" description="Helical" evidence="1">
    <location>
        <begin position="143"/>
        <end position="163"/>
    </location>
</feature>
<dbReference type="OrthoDB" id="284164at2"/>
<keyword evidence="3" id="KW-1185">Reference proteome</keyword>
<evidence type="ECO:0000313" key="3">
    <source>
        <dbReference type="Proteomes" id="UP000011885"/>
    </source>
</evidence>
<feature type="transmembrane region" description="Helical" evidence="1">
    <location>
        <begin position="25"/>
        <end position="47"/>
    </location>
</feature>
<dbReference type="AlphaFoldDB" id="M5U6C6"/>
<keyword evidence="1" id="KW-0812">Transmembrane</keyword>
<gene>
    <name evidence="2" type="ORF">RSSM_01529</name>
</gene>
<accession>M5U6C6</accession>
<keyword evidence="1" id="KW-1133">Transmembrane helix</keyword>
<protein>
    <submittedName>
        <fullName evidence="2">Putative membrane protein</fullName>
    </submittedName>
</protein>
<feature type="transmembrane region" description="Helical" evidence="1">
    <location>
        <begin position="112"/>
        <end position="131"/>
    </location>
</feature>
<organism evidence="2 3">
    <name type="scientific">Rhodopirellula sallentina SM41</name>
    <dbReference type="NCBI Taxonomy" id="1263870"/>
    <lineage>
        <taxon>Bacteria</taxon>
        <taxon>Pseudomonadati</taxon>
        <taxon>Planctomycetota</taxon>
        <taxon>Planctomycetia</taxon>
        <taxon>Pirellulales</taxon>
        <taxon>Pirellulaceae</taxon>
        <taxon>Rhodopirellula</taxon>
    </lineage>
</organism>
<dbReference type="RefSeq" id="WP_008675962.1">
    <property type="nucleotide sequence ID" value="NZ_ANOH01000115.1"/>
</dbReference>
<evidence type="ECO:0000256" key="1">
    <source>
        <dbReference type="SAM" id="Phobius"/>
    </source>
</evidence>
<evidence type="ECO:0000313" key="2">
    <source>
        <dbReference type="EMBL" id="EMI57000.1"/>
    </source>
</evidence>